<feature type="binding site" evidence="13">
    <location>
        <begin position="116"/>
        <end position="117"/>
    </location>
    <ligand>
        <name>pyridoxal 5'-phosphate</name>
        <dbReference type="ChEBI" id="CHEBI:597326"/>
    </ligand>
</feature>
<evidence type="ECO:0000256" key="11">
    <source>
        <dbReference type="ARBA" id="ARBA00048449"/>
    </source>
</evidence>
<gene>
    <name evidence="13" type="primary">bioA</name>
    <name evidence="14" type="ORF">C8E02_3320</name>
</gene>
<dbReference type="PANTHER" id="PTHR42684">
    <property type="entry name" value="ADENOSYLMETHIONINE-8-AMINO-7-OXONONANOATE AMINOTRANSFERASE"/>
    <property type="match status" value="1"/>
</dbReference>
<evidence type="ECO:0000256" key="10">
    <source>
        <dbReference type="ARBA" id="ARBA00022898"/>
    </source>
</evidence>
<evidence type="ECO:0000313" key="15">
    <source>
        <dbReference type="Proteomes" id="UP000279384"/>
    </source>
</evidence>
<comment type="catalytic activity">
    <reaction evidence="11 13">
        <text>(8S)-8-amino-7-oxononanoate + S-adenosyl-L-methionine = S-adenosyl-4-methylsulfanyl-2-oxobutanoate + (7R,8S)-7,8-diammoniononanoate</text>
        <dbReference type="Rhea" id="RHEA:16861"/>
        <dbReference type="ChEBI" id="CHEBI:16490"/>
        <dbReference type="ChEBI" id="CHEBI:59789"/>
        <dbReference type="ChEBI" id="CHEBI:149468"/>
        <dbReference type="ChEBI" id="CHEBI:149469"/>
        <dbReference type="EC" id="2.6.1.62"/>
    </reaction>
</comment>
<feature type="binding site" evidence="13">
    <location>
        <position position="58"/>
    </location>
    <ligand>
        <name>substrate</name>
    </ligand>
</feature>
<dbReference type="SUPFAM" id="SSF53383">
    <property type="entry name" value="PLP-dependent transferases"/>
    <property type="match status" value="1"/>
</dbReference>
<dbReference type="UniPathway" id="UPA00078">
    <property type="reaction ID" value="UER00160"/>
</dbReference>
<evidence type="ECO:0000256" key="2">
    <source>
        <dbReference type="ARBA" id="ARBA00004496"/>
    </source>
</evidence>
<dbReference type="GO" id="GO:0030170">
    <property type="term" value="F:pyridoxal phosphate binding"/>
    <property type="evidence" value="ECO:0007669"/>
    <property type="project" value="UniProtKB-UniRule"/>
</dbReference>
<comment type="cofactor">
    <cofactor evidence="1 13">
        <name>pyridoxal 5'-phosphate</name>
        <dbReference type="ChEBI" id="CHEBI:597326"/>
    </cofactor>
</comment>
<dbReference type="InterPro" id="IPR015421">
    <property type="entry name" value="PyrdxlP-dep_Trfase_major"/>
</dbReference>
<evidence type="ECO:0000313" key="14">
    <source>
        <dbReference type="EMBL" id="RKQ53384.1"/>
    </source>
</evidence>
<dbReference type="InterPro" id="IPR049704">
    <property type="entry name" value="Aminotrans_3_PPA_site"/>
</dbReference>
<dbReference type="AlphaFoldDB" id="A0A495AZQ4"/>
<dbReference type="Pfam" id="PF00202">
    <property type="entry name" value="Aminotran_3"/>
    <property type="match status" value="1"/>
</dbReference>
<feature type="modified residue" description="N6-(pyridoxal phosphate)lysine" evidence="13">
    <location>
        <position position="284"/>
    </location>
</feature>
<dbReference type="Gene3D" id="3.90.1150.10">
    <property type="entry name" value="Aspartate Aminotransferase, domain 1"/>
    <property type="match status" value="1"/>
</dbReference>
<dbReference type="PIRSF" id="PIRSF000521">
    <property type="entry name" value="Transaminase_4ab_Lys_Orn"/>
    <property type="match status" value="1"/>
</dbReference>
<feature type="binding site" evidence="13">
    <location>
        <position position="255"/>
    </location>
    <ligand>
        <name>pyridoxal 5'-phosphate</name>
        <dbReference type="ChEBI" id="CHEBI:597326"/>
    </ligand>
</feature>
<reference evidence="14 15" key="1">
    <citation type="submission" date="2018-10" db="EMBL/GenBank/DDBJ databases">
        <title>Genomic Encyclopedia of Type Strains, Phase IV (KMG-IV): sequencing the most valuable type-strain genomes for metagenomic binning, comparative biology and taxonomic classification.</title>
        <authorList>
            <person name="Goeker M."/>
        </authorList>
    </citation>
    <scope>NUCLEOTIDE SEQUENCE [LARGE SCALE GENOMIC DNA]</scope>
    <source>
        <strain evidence="14 15">DSM 3303</strain>
    </source>
</reference>
<dbReference type="InterPro" id="IPR005815">
    <property type="entry name" value="BioA"/>
</dbReference>
<dbReference type="GO" id="GO:0009102">
    <property type="term" value="P:biotin biosynthetic process"/>
    <property type="evidence" value="ECO:0007669"/>
    <property type="project" value="UniProtKB-UniRule"/>
</dbReference>
<feature type="site" description="Participates in the substrate recognition with KAPA and in a stacking interaction with the adenine ring of SAM" evidence="13">
    <location>
        <position position="21"/>
    </location>
</feature>
<keyword evidence="6 13" id="KW-0032">Aminotransferase</keyword>
<evidence type="ECO:0000256" key="8">
    <source>
        <dbReference type="ARBA" id="ARBA00022691"/>
    </source>
</evidence>
<protein>
    <recommendedName>
        <fullName evidence="13">Adenosylmethionine-8-amino-7-oxononanoate aminotransferase</fullName>
        <ecNumber evidence="13">2.6.1.62</ecNumber>
    </recommendedName>
    <alternativeName>
        <fullName evidence="13">7,8-diamino-pelargonic acid aminotransferase</fullName>
        <shortName evidence="13">DAPA AT</shortName>
        <shortName evidence="13">DAPA aminotransferase</shortName>
    </alternativeName>
    <alternativeName>
        <fullName evidence="13">7,8-diaminononanoate synthase</fullName>
        <shortName evidence="13">DANS</shortName>
    </alternativeName>
    <alternativeName>
        <fullName evidence="13">Diaminopelargonic acid synthase</fullName>
    </alternativeName>
</protein>
<evidence type="ECO:0000256" key="13">
    <source>
        <dbReference type="HAMAP-Rule" id="MF_00834"/>
    </source>
</evidence>
<dbReference type="GO" id="GO:0004015">
    <property type="term" value="F:adenosylmethionine-8-amino-7-oxononanoate transaminase activity"/>
    <property type="evidence" value="ECO:0007669"/>
    <property type="project" value="UniProtKB-UniRule"/>
</dbReference>
<feature type="binding site" evidence="13">
    <location>
        <position position="318"/>
    </location>
    <ligand>
        <name>substrate</name>
    </ligand>
</feature>
<accession>A0A495AZQ4</accession>
<dbReference type="RefSeq" id="WP_120812553.1">
    <property type="nucleotide sequence ID" value="NZ_RBID01000019.1"/>
</dbReference>
<feature type="binding site" evidence="13">
    <location>
        <position position="284"/>
    </location>
    <ligand>
        <name>substrate</name>
    </ligand>
</feature>
<evidence type="ECO:0000256" key="9">
    <source>
        <dbReference type="ARBA" id="ARBA00022756"/>
    </source>
</evidence>
<sequence>MHDSQAQHWLARSRAAVWHPCTQMKRHETLPIIPIARADGIWLEDFDGKRYIDGVSSWWVNLFGHNQPRIKQALKDQLDTLEHVILAGFTHQPVVELSERLAALTGLGHAFYGSDGASATEIALKMSFHYWRNHGQTQKTRFLSLEHSYHGETVGALAVTDVPLFSDTYAPLLRHNLRAPSPDARLAAPGETAADVARRAASALETLLQQHGHELAAFIIEPLVQGAAGMVMYDPLYLAEARRLCDQYRVHLIADEIAVGFGRTGTLFACEQAAIRADFLCLSKGITGGYLPLSCVLTTDNIYAAFYDDDVSRGFLHSHSYTGNALACRAALTVLDIFEDEQVIAANLATATLFSRHLAVIAAHPAVRHFRQRGMIWAFDVDCQRADFGPAFFSLMLQQGCLVRPIGKTVYFMPPYIIEENHMRQLVDATLSALTQLLAGDRPSARPETALP</sequence>
<comment type="function">
    <text evidence="13">Catalyzes the transfer of the alpha-amino group from S-adenosyl-L-methionine (SAM) to 7-keto-8-aminopelargonic acid (KAPA) to form 7,8-diaminopelargonic acid (DAPA). It is the only aminotransferase known to utilize SAM as an amino donor.</text>
</comment>
<feature type="binding site" evidence="13">
    <location>
        <position position="404"/>
    </location>
    <ligand>
        <name>substrate</name>
    </ligand>
</feature>
<comment type="similarity">
    <text evidence="12 13">Belongs to the class-III pyridoxal-phosphate-dependent aminotransferase family. BioA subfamily.</text>
</comment>
<dbReference type="NCBIfam" id="TIGR00508">
    <property type="entry name" value="bioA"/>
    <property type="match status" value="1"/>
</dbReference>
<evidence type="ECO:0000256" key="1">
    <source>
        <dbReference type="ARBA" id="ARBA00001933"/>
    </source>
</evidence>
<organism evidence="14 15">
    <name type="scientific">Vogesella indigofera</name>
    <name type="common">Pseudomonas indigofera</name>
    <dbReference type="NCBI Taxonomy" id="45465"/>
    <lineage>
        <taxon>Bacteria</taxon>
        <taxon>Pseudomonadati</taxon>
        <taxon>Pseudomonadota</taxon>
        <taxon>Betaproteobacteria</taxon>
        <taxon>Neisseriales</taxon>
        <taxon>Chromobacteriaceae</taxon>
        <taxon>Vogesella</taxon>
    </lineage>
</organism>
<dbReference type="FunFam" id="3.40.640.10:FF:000078">
    <property type="entry name" value="Adenosylmethionine-8-amino-7-oxononanoate aminotransferase"/>
    <property type="match status" value="1"/>
</dbReference>
<dbReference type="InterPro" id="IPR015422">
    <property type="entry name" value="PyrdxlP-dep_Trfase_small"/>
</dbReference>
<dbReference type="Proteomes" id="UP000279384">
    <property type="component" value="Unassembled WGS sequence"/>
</dbReference>
<feature type="binding site" evidence="13">
    <location>
        <position position="149"/>
    </location>
    <ligand>
        <name>substrate</name>
    </ligand>
</feature>
<dbReference type="EMBL" id="RBID01000019">
    <property type="protein sequence ID" value="RKQ53384.1"/>
    <property type="molecule type" value="Genomic_DNA"/>
</dbReference>
<dbReference type="PANTHER" id="PTHR42684:SF17">
    <property type="entry name" value="ADENOSYLMETHIONINE-8-AMINO-7-OXONONANOATE AMINOTRANSFERASE"/>
    <property type="match status" value="1"/>
</dbReference>
<dbReference type="CDD" id="cd00610">
    <property type="entry name" value="OAT_like"/>
    <property type="match status" value="1"/>
</dbReference>
<keyword evidence="10 13" id="KW-0663">Pyridoxal phosphate</keyword>
<dbReference type="GO" id="GO:0005737">
    <property type="term" value="C:cytoplasm"/>
    <property type="evidence" value="ECO:0007669"/>
    <property type="project" value="UniProtKB-SubCell"/>
</dbReference>
<evidence type="ECO:0000256" key="5">
    <source>
        <dbReference type="ARBA" id="ARBA00022490"/>
    </source>
</evidence>
<dbReference type="PROSITE" id="PS00600">
    <property type="entry name" value="AA_TRANSFER_CLASS_3"/>
    <property type="match status" value="1"/>
</dbReference>
<evidence type="ECO:0000256" key="12">
    <source>
        <dbReference type="ARBA" id="ARBA00060970"/>
    </source>
</evidence>
<comment type="subcellular location">
    <subcellularLocation>
        <location evidence="2 13">Cytoplasm</location>
    </subcellularLocation>
</comment>
<keyword evidence="5 13" id="KW-0963">Cytoplasm</keyword>
<keyword evidence="7 13" id="KW-0808">Transferase</keyword>
<feature type="binding site" evidence="13">
    <location>
        <begin position="319"/>
        <end position="320"/>
    </location>
    <ligand>
        <name>pyridoxal 5'-phosphate</name>
        <dbReference type="ChEBI" id="CHEBI:597326"/>
    </ligand>
</feature>
<keyword evidence="8 13" id="KW-0949">S-adenosyl-L-methionine</keyword>
<proteinExistence type="inferred from homology"/>
<evidence type="ECO:0000256" key="7">
    <source>
        <dbReference type="ARBA" id="ARBA00022679"/>
    </source>
</evidence>
<evidence type="ECO:0000256" key="3">
    <source>
        <dbReference type="ARBA" id="ARBA00005063"/>
    </source>
</evidence>
<name>A0A495AZQ4_VOGIN</name>
<comment type="subunit">
    <text evidence="4 13">Homodimer.</text>
</comment>
<dbReference type="InterPro" id="IPR015424">
    <property type="entry name" value="PyrdxlP-dep_Trfase"/>
</dbReference>
<evidence type="ECO:0000256" key="6">
    <source>
        <dbReference type="ARBA" id="ARBA00022576"/>
    </source>
</evidence>
<dbReference type="EC" id="2.6.1.62" evidence="13"/>
<dbReference type="NCBIfam" id="NF004624">
    <property type="entry name" value="PRK05964.1"/>
    <property type="match status" value="1"/>
</dbReference>
<comment type="pathway">
    <text evidence="3 13">Cofactor biosynthesis; biotin biosynthesis; 7,8-diaminononanoate from 8-amino-7-oxononanoate (SAM route): step 1/1.</text>
</comment>
<dbReference type="Gene3D" id="3.40.640.10">
    <property type="entry name" value="Type I PLP-dependent aspartate aminotransferase-like (Major domain)"/>
    <property type="match status" value="1"/>
</dbReference>
<dbReference type="InterPro" id="IPR005814">
    <property type="entry name" value="Aminotrans_3"/>
</dbReference>
<comment type="caution">
    <text evidence="14">The sequence shown here is derived from an EMBL/GenBank/DDBJ whole genome shotgun (WGS) entry which is preliminary data.</text>
</comment>
<evidence type="ECO:0000256" key="4">
    <source>
        <dbReference type="ARBA" id="ARBA00011738"/>
    </source>
</evidence>
<keyword evidence="9 13" id="KW-0093">Biotin biosynthesis</keyword>
<dbReference type="HAMAP" id="MF_00834">
    <property type="entry name" value="BioA"/>
    <property type="match status" value="1"/>
</dbReference>